<gene>
    <name evidence="3" type="ORF">CVT23_20690</name>
</gene>
<evidence type="ECO:0000313" key="4">
    <source>
        <dbReference type="Proteomes" id="UP000229498"/>
    </source>
</evidence>
<dbReference type="RefSeq" id="WP_109795877.1">
    <property type="nucleotide sequence ID" value="NZ_PHIG01000056.1"/>
</dbReference>
<dbReference type="PANTHER" id="PTHR41247">
    <property type="entry name" value="HTH-TYPE TRANSCRIPTIONAL REPRESSOR YCNK"/>
    <property type="match status" value="1"/>
</dbReference>
<dbReference type="Pfam" id="PF05573">
    <property type="entry name" value="NosL"/>
    <property type="match status" value="1"/>
</dbReference>
<dbReference type="Gene3D" id="3.30.70.2060">
    <property type="match status" value="1"/>
</dbReference>
<dbReference type="OrthoDB" id="7354657at2"/>
<dbReference type="AlphaFoldDB" id="A0A2M9FW67"/>
<feature type="region of interest" description="Disordered" evidence="1">
    <location>
        <begin position="165"/>
        <end position="187"/>
    </location>
</feature>
<dbReference type="PANTHER" id="PTHR41247:SF1">
    <property type="entry name" value="HTH-TYPE TRANSCRIPTIONAL REPRESSOR YCNK"/>
    <property type="match status" value="1"/>
</dbReference>
<proteinExistence type="predicted"/>
<reference evidence="3 4" key="1">
    <citation type="submission" date="2017-11" db="EMBL/GenBank/DDBJ databases">
        <title>Draft genome sequence of Rhizobiales bacterium SY3-13.</title>
        <authorList>
            <person name="Sun C."/>
        </authorList>
    </citation>
    <scope>NUCLEOTIDE SEQUENCE [LARGE SCALE GENOMIC DNA]</scope>
    <source>
        <strain evidence="3 4">SY3-13</strain>
    </source>
</reference>
<keyword evidence="2" id="KW-0732">Signal</keyword>
<comment type="caution">
    <text evidence="3">The sequence shown here is derived from an EMBL/GenBank/DDBJ whole genome shotgun (WGS) entry which is preliminary data.</text>
</comment>
<organism evidence="3 4">
    <name type="scientific">Minwuia thermotolerans</name>
    <dbReference type="NCBI Taxonomy" id="2056226"/>
    <lineage>
        <taxon>Bacteria</taxon>
        <taxon>Pseudomonadati</taxon>
        <taxon>Pseudomonadota</taxon>
        <taxon>Alphaproteobacteria</taxon>
        <taxon>Minwuiales</taxon>
        <taxon>Minwuiaceae</taxon>
        <taxon>Minwuia</taxon>
    </lineage>
</organism>
<evidence type="ECO:0000256" key="2">
    <source>
        <dbReference type="SAM" id="SignalP"/>
    </source>
</evidence>
<dbReference type="Proteomes" id="UP000229498">
    <property type="component" value="Unassembled WGS sequence"/>
</dbReference>
<sequence>MKSFSYLPFVLAAFLVLAACEEESGAASAVAPQEPGPEDVGHYCGMIVENHSGPKGHIFLSDQTEPLWFSSIRDTLAFTMLPEEPDNIAAIFVNDMGQAKNWDNPEPGSWVAAREAHYVIGSDARGGMGGPAIVPFGDLTAAKRFVEERGGSILAFDEIRQEMVLGPADEGVSETSETGGGSHERTQ</sequence>
<keyword evidence="4" id="KW-1185">Reference proteome</keyword>
<feature type="signal peptide" evidence="2">
    <location>
        <begin position="1"/>
        <end position="18"/>
    </location>
</feature>
<name>A0A2M9FW67_9PROT</name>
<dbReference type="EMBL" id="PHIG01000056">
    <property type="protein sequence ID" value="PJK27710.1"/>
    <property type="molecule type" value="Genomic_DNA"/>
</dbReference>
<accession>A0A2M9FW67</accession>
<dbReference type="InterPro" id="IPR008719">
    <property type="entry name" value="N2O_reductase_NosL"/>
</dbReference>
<feature type="chain" id="PRO_5014883439" evidence="2">
    <location>
        <begin position="19"/>
        <end position="187"/>
    </location>
</feature>
<dbReference type="Gene3D" id="3.30.70.2050">
    <property type="match status" value="1"/>
</dbReference>
<dbReference type="SUPFAM" id="SSF160387">
    <property type="entry name" value="NosL/MerB-like"/>
    <property type="match status" value="1"/>
</dbReference>
<protein>
    <submittedName>
        <fullName evidence="3">Copper resistance protein CopZ</fullName>
    </submittedName>
</protein>
<evidence type="ECO:0000256" key="1">
    <source>
        <dbReference type="SAM" id="MobiDB-lite"/>
    </source>
</evidence>
<dbReference type="PROSITE" id="PS51257">
    <property type="entry name" value="PROKAR_LIPOPROTEIN"/>
    <property type="match status" value="1"/>
</dbReference>
<evidence type="ECO:0000313" key="3">
    <source>
        <dbReference type="EMBL" id="PJK27710.1"/>
    </source>
</evidence>